<accession>A0A919QIG1</accession>
<proteinExistence type="predicted"/>
<evidence type="ECO:0000313" key="1">
    <source>
        <dbReference type="EMBL" id="GIH28446.1"/>
    </source>
</evidence>
<keyword evidence="2" id="KW-1185">Reference proteome</keyword>
<name>A0A919QIG1_9ACTN</name>
<reference evidence="1" key="1">
    <citation type="submission" date="2021-01" db="EMBL/GenBank/DDBJ databases">
        <title>Whole genome shotgun sequence of Acrocarpospora phusangensis NBRC 108782.</title>
        <authorList>
            <person name="Komaki H."/>
            <person name="Tamura T."/>
        </authorList>
    </citation>
    <scope>NUCLEOTIDE SEQUENCE</scope>
    <source>
        <strain evidence="1">NBRC 108782</strain>
    </source>
</reference>
<dbReference type="AlphaFoldDB" id="A0A919QIG1"/>
<dbReference type="EMBL" id="BOOA01000081">
    <property type="protein sequence ID" value="GIH28446.1"/>
    <property type="molecule type" value="Genomic_DNA"/>
</dbReference>
<organism evidence="1 2">
    <name type="scientific">Acrocarpospora phusangensis</name>
    <dbReference type="NCBI Taxonomy" id="1070424"/>
    <lineage>
        <taxon>Bacteria</taxon>
        <taxon>Bacillati</taxon>
        <taxon>Actinomycetota</taxon>
        <taxon>Actinomycetes</taxon>
        <taxon>Streptosporangiales</taxon>
        <taxon>Streptosporangiaceae</taxon>
        <taxon>Acrocarpospora</taxon>
    </lineage>
</organism>
<evidence type="ECO:0000313" key="2">
    <source>
        <dbReference type="Proteomes" id="UP000640052"/>
    </source>
</evidence>
<comment type="caution">
    <text evidence="1">The sequence shown here is derived from an EMBL/GenBank/DDBJ whole genome shotgun (WGS) entry which is preliminary data.</text>
</comment>
<gene>
    <name evidence="1" type="ORF">Aph01nite_67560</name>
</gene>
<sequence length="59" mass="6221">MGLFRIGRGLSAWAGEATSIADAAATAAARAALLLGMKLDSFCRNCLTGEEKLSRRPRP</sequence>
<protein>
    <submittedName>
        <fullName evidence="1">Uncharacterized protein</fullName>
    </submittedName>
</protein>
<dbReference type="Proteomes" id="UP000640052">
    <property type="component" value="Unassembled WGS sequence"/>
</dbReference>